<proteinExistence type="predicted"/>
<accession>F0EIH7</accession>
<protein>
    <recommendedName>
        <fullName evidence="3">Phage terminase, small subunit, P27 family</fullName>
    </recommendedName>
</protein>
<dbReference type="AlphaFoldDB" id="F0EIH7"/>
<dbReference type="Pfam" id="PF05119">
    <property type="entry name" value="Terminase_4"/>
    <property type="match status" value="1"/>
</dbReference>
<evidence type="ECO:0000313" key="2">
    <source>
        <dbReference type="Proteomes" id="UP000004835"/>
    </source>
</evidence>
<evidence type="ECO:0008006" key="3">
    <source>
        <dbReference type="Google" id="ProtNLM"/>
    </source>
</evidence>
<name>F0EIH7_ENTCA</name>
<dbReference type="EMBL" id="AEWT01000010">
    <property type="protein sequence ID" value="EGC69877.1"/>
    <property type="molecule type" value="Genomic_DNA"/>
</dbReference>
<dbReference type="Proteomes" id="UP000004835">
    <property type="component" value="Unassembled WGS sequence"/>
</dbReference>
<gene>
    <name evidence="1" type="ORF">HMPREF9087_1265</name>
</gene>
<dbReference type="InterPro" id="IPR006448">
    <property type="entry name" value="Phage_term_ssu_P27"/>
</dbReference>
<comment type="caution">
    <text evidence="1">The sequence shown here is derived from an EMBL/GenBank/DDBJ whole genome shotgun (WGS) entry which is preliminary data.</text>
</comment>
<reference evidence="1 2" key="1">
    <citation type="submission" date="2011-01" db="EMBL/GenBank/DDBJ databases">
        <authorList>
            <person name="Muzny D."/>
            <person name="Qin X."/>
            <person name="Deng J."/>
            <person name="Jiang H."/>
            <person name="Liu Y."/>
            <person name="Qu J."/>
            <person name="Song X.-Z."/>
            <person name="Zhang L."/>
            <person name="Thornton R."/>
            <person name="Coyle M."/>
            <person name="Francisco L."/>
            <person name="Jackson L."/>
            <person name="Javaid M."/>
            <person name="Korchina V."/>
            <person name="Kovar C."/>
            <person name="Mata R."/>
            <person name="Mathew T."/>
            <person name="Ngo R."/>
            <person name="Nguyen L."/>
            <person name="Nguyen N."/>
            <person name="Okwuonu G."/>
            <person name="Ongeri F."/>
            <person name="Pham C."/>
            <person name="Simmons D."/>
            <person name="Wilczek-Boney K."/>
            <person name="Hale W."/>
            <person name="Jakkamsetti A."/>
            <person name="Pham P."/>
            <person name="Ruth R."/>
            <person name="San Lucas F."/>
            <person name="Warren J."/>
            <person name="Zhang J."/>
            <person name="Zhao Z."/>
            <person name="Zhou C."/>
            <person name="Zhu D."/>
            <person name="Lee S."/>
            <person name="Bess C."/>
            <person name="Blankenburg K."/>
            <person name="Forbes L."/>
            <person name="Fu Q."/>
            <person name="Gubbala S."/>
            <person name="Hirani K."/>
            <person name="Jayaseelan J.C."/>
            <person name="Lara F."/>
            <person name="Munidasa M."/>
            <person name="Palculict T."/>
            <person name="Patil S."/>
            <person name="Pu L.-L."/>
            <person name="Saada N."/>
            <person name="Tang L."/>
            <person name="Weissenberger G."/>
            <person name="Zhu Y."/>
            <person name="Hemphill L."/>
            <person name="Shang Y."/>
            <person name="Youmans B."/>
            <person name="Ayvaz T."/>
            <person name="Ross M."/>
            <person name="Santibanez J."/>
            <person name="Aqrawi P."/>
            <person name="Gross S."/>
            <person name="Joshi V."/>
            <person name="Fowler G."/>
            <person name="Nazareth L."/>
            <person name="Reid J."/>
            <person name="Worley K."/>
            <person name="Petrosino J."/>
            <person name="Highlander S."/>
            <person name="Gibbs R."/>
        </authorList>
    </citation>
    <scope>NUCLEOTIDE SEQUENCE [LARGE SCALE GENOMIC DNA]</scope>
    <source>
        <strain evidence="1 2">ATCC 12755</strain>
    </source>
</reference>
<organism evidence="1 2">
    <name type="scientific">Enterococcus casseliflavus ATCC 12755</name>
    <dbReference type="NCBI Taxonomy" id="888066"/>
    <lineage>
        <taxon>Bacteria</taxon>
        <taxon>Bacillati</taxon>
        <taxon>Bacillota</taxon>
        <taxon>Bacilli</taxon>
        <taxon>Lactobacillales</taxon>
        <taxon>Enterococcaceae</taxon>
        <taxon>Enterococcus</taxon>
    </lineage>
</organism>
<evidence type="ECO:0000313" key="1">
    <source>
        <dbReference type="EMBL" id="EGC69877.1"/>
    </source>
</evidence>
<sequence>MKMSDLKKQLLRQIDVNDQMELEKVERYLDLVRLYRKMDKAVKQYGPIVEGFNGTQTYLKTNPAIAQKVTISRAIIALGKDLNLDDLNGKVVTDNQDDYDESDLT</sequence>
<dbReference type="HOGENOM" id="CLU_166894_0_0_9"/>